<dbReference type="EMBL" id="MN739102">
    <property type="protein sequence ID" value="QHS88808.1"/>
    <property type="molecule type" value="Genomic_DNA"/>
</dbReference>
<organism evidence="3">
    <name type="scientific">viral metagenome</name>
    <dbReference type="NCBI Taxonomy" id="1070528"/>
    <lineage>
        <taxon>unclassified sequences</taxon>
        <taxon>metagenomes</taxon>
        <taxon>organismal metagenomes</taxon>
    </lineage>
</organism>
<keyword evidence="2" id="KW-0472">Membrane</keyword>
<feature type="region of interest" description="Disordered" evidence="1">
    <location>
        <begin position="315"/>
        <end position="351"/>
    </location>
</feature>
<sequence length="376" mass="43317">MIQFVICHFYKSFKLYNINIYMPTENSLIEMTQSQESDAEYIWTDSIERILDKMRINCVNLSEYHMFKYRRYKRYLMFFRIPIIILSGINVFTAIGLQSYVSQSSISIINSIISLACGMITSIELFLNIQKKMETDLVSHKDYYRLSIDIFKVISLERNIRKVDGKTFLDQKFSEYEKLIKSSNVFDSEYVFDTISSQVPIIPSITHFINDKDKDKHEHNMLKTIGKTMCNLPNYLVPHSNQRKREAYIKTHRDATRAYFYKDVEILARMETEKTKDLSEKKQQMNKQKILMSEAAMKAAAKAVASLRQSSSSSSLASSLAPSQDIIPSPSSKQISLPLPPTPSAEQSIPEKEETLIQAKTLIQEENVSLAVAENV</sequence>
<protein>
    <submittedName>
        <fullName evidence="3">Uncharacterized protein</fullName>
    </submittedName>
</protein>
<evidence type="ECO:0000256" key="1">
    <source>
        <dbReference type="SAM" id="MobiDB-lite"/>
    </source>
</evidence>
<reference evidence="3" key="1">
    <citation type="journal article" date="2020" name="Nature">
        <title>Giant virus diversity and host interactions through global metagenomics.</title>
        <authorList>
            <person name="Schulz F."/>
            <person name="Roux S."/>
            <person name="Paez-Espino D."/>
            <person name="Jungbluth S."/>
            <person name="Walsh D.A."/>
            <person name="Denef V.J."/>
            <person name="McMahon K.D."/>
            <person name="Konstantinidis K.T."/>
            <person name="Eloe-Fadrosh E.A."/>
            <person name="Kyrpides N.C."/>
            <person name="Woyke T."/>
        </authorList>
    </citation>
    <scope>NUCLEOTIDE SEQUENCE</scope>
    <source>
        <strain evidence="3">GVMAG-M-3300010158-59</strain>
    </source>
</reference>
<proteinExistence type="predicted"/>
<evidence type="ECO:0000256" key="2">
    <source>
        <dbReference type="SAM" id="Phobius"/>
    </source>
</evidence>
<keyword evidence="2" id="KW-0812">Transmembrane</keyword>
<feature type="transmembrane region" description="Helical" evidence="2">
    <location>
        <begin position="106"/>
        <end position="127"/>
    </location>
</feature>
<feature type="transmembrane region" description="Helical" evidence="2">
    <location>
        <begin position="75"/>
        <end position="100"/>
    </location>
</feature>
<dbReference type="AlphaFoldDB" id="A0A6C0BBD5"/>
<keyword evidence="2" id="KW-1133">Transmembrane helix</keyword>
<evidence type="ECO:0000313" key="3">
    <source>
        <dbReference type="EMBL" id="QHS88808.1"/>
    </source>
</evidence>
<accession>A0A6C0BBD5</accession>
<name>A0A6C0BBD5_9ZZZZ</name>